<sequence>MAAVLGRAGGLRAARRRYRAAMTEVPVRKVPPIPAGVAALCGLLGALPVAFFAVFVGLLSLGYEDWRGAVLGAVPAVAFLVVLVGVVLLLAGRSWKVLVVGAVATLALVLYAVVDGAAEDDLGSIVTLAAGPALAAVFASLPQVRAWVAARRAARG</sequence>
<keyword evidence="1" id="KW-0812">Transmembrane</keyword>
<evidence type="ECO:0008006" key="4">
    <source>
        <dbReference type="Google" id="ProtNLM"/>
    </source>
</evidence>
<feature type="transmembrane region" description="Helical" evidence="1">
    <location>
        <begin position="69"/>
        <end position="90"/>
    </location>
</feature>
<keyword evidence="3" id="KW-1185">Reference proteome</keyword>
<evidence type="ECO:0000256" key="1">
    <source>
        <dbReference type="SAM" id="Phobius"/>
    </source>
</evidence>
<feature type="transmembrane region" description="Helical" evidence="1">
    <location>
        <begin position="37"/>
        <end position="63"/>
    </location>
</feature>
<dbReference type="STRING" id="1052260.SAMN05660199_02498"/>
<evidence type="ECO:0000313" key="3">
    <source>
        <dbReference type="Proteomes" id="UP000199088"/>
    </source>
</evidence>
<dbReference type="AlphaFoldDB" id="A0A1H0M1S3"/>
<gene>
    <name evidence="2" type="ORF">SAMN05660199_02498</name>
</gene>
<name>A0A1H0M1S3_9ACTN</name>
<dbReference type="EMBL" id="FNIR01000007">
    <property type="protein sequence ID" value="SDO74357.1"/>
    <property type="molecule type" value="Genomic_DNA"/>
</dbReference>
<evidence type="ECO:0000313" key="2">
    <source>
        <dbReference type="EMBL" id="SDO74357.1"/>
    </source>
</evidence>
<protein>
    <recommendedName>
        <fullName evidence="4">Tryptophan-associated transmembrane protein (Trp_oprn_chp)</fullName>
    </recommendedName>
</protein>
<proteinExistence type="predicted"/>
<keyword evidence="1" id="KW-1133">Transmembrane helix</keyword>
<organism evidence="2 3">
    <name type="scientific">Klenkia soli</name>
    <dbReference type="NCBI Taxonomy" id="1052260"/>
    <lineage>
        <taxon>Bacteria</taxon>
        <taxon>Bacillati</taxon>
        <taxon>Actinomycetota</taxon>
        <taxon>Actinomycetes</taxon>
        <taxon>Geodermatophilales</taxon>
        <taxon>Geodermatophilaceae</taxon>
        <taxon>Klenkia</taxon>
    </lineage>
</organism>
<dbReference type="Proteomes" id="UP000199088">
    <property type="component" value="Unassembled WGS sequence"/>
</dbReference>
<accession>A0A1H0M1S3</accession>
<feature type="transmembrane region" description="Helical" evidence="1">
    <location>
        <begin position="97"/>
        <end position="114"/>
    </location>
</feature>
<keyword evidence="1" id="KW-0472">Membrane</keyword>
<reference evidence="3" key="1">
    <citation type="submission" date="2016-10" db="EMBL/GenBank/DDBJ databases">
        <authorList>
            <person name="Varghese N."/>
            <person name="Submissions S."/>
        </authorList>
    </citation>
    <scope>NUCLEOTIDE SEQUENCE [LARGE SCALE GENOMIC DNA]</scope>
    <source>
        <strain evidence="3">DSM 45843</strain>
    </source>
</reference>
<feature type="transmembrane region" description="Helical" evidence="1">
    <location>
        <begin position="126"/>
        <end position="148"/>
    </location>
</feature>